<dbReference type="PANTHER" id="PTHR34820">
    <property type="entry name" value="INNER MEMBRANE PROTEIN YEBZ"/>
    <property type="match status" value="1"/>
</dbReference>
<organism evidence="8 9">
    <name type="scientific">Kineosporia babensis</name>
    <dbReference type="NCBI Taxonomy" id="499548"/>
    <lineage>
        <taxon>Bacteria</taxon>
        <taxon>Bacillati</taxon>
        <taxon>Actinomycetota</taxon>
        <taxon>Actinomycetes</taxon>
        <taxon>Kineosporiales</taxon>
        <taxon>Kineosporiaceae</taxon>
        <taxon>Kineosporia</taxon>
    </lineage>
</organism>
<dbReference type="Pfam" id="PF09678">
    <property type="entry name" value="Caa3_CtaG"/>
    <property type="match status" value="1"/>
</dbReference>
<evidence type="ECO:0000256" key="1">
    <source>
        <dbReference type="ARBA" id="ARBA00004651"/>
    </source>
</evidence>
<feature type="transmembrane region" description="Helical" evidence="6">
    <location>
        <begin position="238"/>
        <end position="257"/>
    </location>
</feature>
<feature type="transmembrane region" description="Helical" evidence="6">
    <location>
        <begin position="168"/>
        <end position="185"/>
    </location>
</feature>
<dbReference type="AlphaFoldDB" id="A0A9X1NLW2"/>
<comment type="subcellular location">
    <subcellularLocation>
        <location evidence="1">Cell membrane</location>
        <topology evidence="1">Multi-pass membrane protein</topology>
    </subcellularLocation>
</comment>
<feature type="transmembrane region" description="Helical" evidence="6">
    <location>
        <begin position="438"/>
        <end position="462"/>
    </location>
</feature>
<reference evidence="8" key="1">
    <citation type="submission" date="2021-11" db="EMBL/GenBank/DDBJ databases">
        <title>Streptomyces corallinus and Kineosporia corallina sp. nov., two new coral-derived marine actinobacteria.</title>
        <authorList>
            <person name="Buangrab K."/>
            <person name="Sutthacheep M."/>
            <person name="Yeemin T."/>
            <person name="Harunari E."/>
            <person name="Igarashi Y."/>
            <person name="Sripreechasak P."/>
            <person name="Kanchanasin P."/>
            <person name="Tanasupawat S."/>
            <person name="Phongsopitanun W."/>
        </authorList>
    </citation>
    <scope>NUCLEOTIDE SEQUENCE</scope>
    <source>
        <strain evidence="8">JCM 31032</strain>
    </source>
</reference>
<sequence>MSASGSATPPFRLPALVTVAAVVTTAATLQASGGLEWAGPARHGALVRYGLPLTQTATQVMAAVTIGLLLVVAFLAPDRSRDRWALTGTRLHAAVWAGYCGFVWFLFALAVLLLSVGEQTGTSIGSPDALMQLSFFVQNVVLGRILTLSMLLALLASQLALSARRTSTVGWAFLVAVAALVPPSLNGHSSGADDHVNSVNSLLVHSLSAAIWVGGLIGLVMLSPYLRQPLEAARRFSPVATVCFVLLGLSGLDSAWLRLGSWNAMFSPYGALLAGKAALLVILGAVAWWHRRRMLAAERADPRRTMLRIAAVEVGLMAVAIGLAGAVSRSVPPVAEAPSSSDPDYAFTALVGFERPPEMSWATIFTQWFPDRMLIMLCAGLIIGYALGVRKLRTRGDAWPWWRTVLWVAGCLLLLWVTSGGPVKYGMIAFSGHMIMHMLLMMAVPPLLVAGSPVTLALRAVPARRDASAGAREWLLSIAHSRVLAVLAHPVVAAVLFSGGLVVFYFTPLFPLAMSTHTGHMLMTFHFLASGYLFCWVLIGSDPGPPKAAYPIRLIIVMATMAVHAFVAVTLMTGEVLLAPDWWPQLGLTDAEALLEDQRRGAMIAWAVGDGPTLLLMLAVTISWSRSSGREARRYDRQAERDDDAQLAAYNAYLSALGSRKAPPS</sequence>
<dbReference type="InterPro" id="IPR019108">
    <property type="entry name" value="Caa3_assmbl_CtaG-rel"/>
</dbReference>
<evidence type="ECO:0000259" key="7">
    <source>
        <dbReference type="Pfam" id="PF05425"/>
    </source>
</evidence>
<evidence type="ECO:0000313" key="9">
    <source>
        <dbReference type="Proteomes" id="UP001138997"/>
    </source>
</evidence>
<proteinExistence type="predicted"/>
<dbReference type="InterPro" id="IPR032694">
    <property type="entry name" value="CopC/D"/>
</dbReference>
<evidence type="ECO:0000256" key="4">
    <source>
        <dbReference type="ARBA" id="ARBA00022989"/>
    </source>
</evidence>
<evidence type="ECO:0000256" key="5">
    <source>
        <dbReference type="ARBA" id="ARBA00023136"/>
    </source>
</evidence>
<protein>
    <submittedName>
        <fullName evidence="8">Bifunctional copper resistance protein CopD/cytochrome c oxidase assembly protein</fullName>
    </submittedName>
</protein>
<feature type="transmembrane region" description="Helical" evidence="6">
    <location>
        <begin position="55"/>
        <end position="76"/>
    </location>
</feature>
<feature type="transmembrane region" description="Helical" evidence="6">
    <location>
        <begin position="373"/>
        <end position="389"/>
    </location>
</feature>
<dbReference type="GO" id="GO:0005886">
    <property type="term" value="C:plasma membrane"/>
    <property type="evidence" value="ECO:0007669"/>
    <property type="project" value="UniProtKB-SubCell"/>
</dbReference>
<gene>
    <name evidence="8" type="ORF">LR394_35340</name>
</gene>
<feature type="transmembrane region" description="Helical" evidence="6">
    <location>
        <begin position="96"/>
        <end position="116"/>
    </location>
</feature>
<name>A0A9X1NLW2_9ACTN</name>
<evidence type="ECO:0000256" key="2">
    <source>
        <dbReference type="ARBA" id="ARBA00022475"/>
    </source>
</evidence>
<feature type="domain" description="Copper resistance protein D" evidence="7">
    <location>
        <begin position="231"/>
        <end position="326"/>
    </location>
</feature>
<dbReference type="RefSeq" id="WP_231449036.1">
    <property type="nucleotide sequence ID" value="NZ_JAJOMB010000027.1"/>
</dbReference>
<comment type="caution">
    <text evidence="8">The sequence shown here is derived from an EMBL/GenBank/DDBJ whole genome shotgun (WGS) entry which is preliminary data.</text>
</comment>
<feature type="transmembrane region" description="Helical" evidence="6">
    <location>
        <begin position="401"/>
        <end position="418"/>
    </location>
</feature>
<feature type="transmembrane region" description="Helical" evidence="6">
    <location>
        <begin position="269"/>
        <end position="289"/>
    </location>
</feature>
<dbReference type="Pfam" id="PF05425">
    <property type="entry name" value="CopD"/>
    <property type="match status" value="1"/>
</dbReference>
<dbReference type="InterPro" id="IPR008457">
    <property type="entry name" value="Cu-R_CopD_dom"/>
</dbReference>
<keyword evidence="9" id="KW-1185">Reference proteome</keyword>
<accession>A0A9X1NLW2</accession>
<dbReference type="Proteomes" id="UP001138997">
    <property type="component" value="Unassembled WGS sequence"/>
</dbReference>
<feature type="transmembrane region" description="Helical" evidence="6">
    <location>
        <begin position="483"/>
        <end position="506"/>
    </location>
</feature>
<evidence type="ECO:0000256" key="6">
    <source>
        <dbReference type="SAM" id="Phobius"/>
    </source>
</evidence>
<keyword evidence="5 6" id="KW-0472">Membrane</keyword>
<feature type="transmembrane region" description="Helical" evidence="6">
    <location>
        <begin position="551"/>
        <end position="573"/>
    </location>
</feature>
<dbReference type="EMBL" id="JAJOMB010000027">
    <property type="protein sequence ID" value="MCD5316184.1"/>
    <property type="molecule type" value="Genomic_DNA"/>
</dbReference>
<keyword evidence="3 6" id="KW-0812">Transmembrane</keyword>
<dbReference type="GO" id="GO:0006825">
    <property type="term" value="P:copper ion transport"/>
    <property type="evidence" value="ECO:0007669"/>
    <property type="project" value="InterPro"/>
</dbReference>
<feature type="transmembrane region" description="Helical" evidence="6">
    <location>
        <begin position="205"/>
        <end position="226"/>
    </location>
</feature>
<evidence type="ECO:0000313" key="8">
    <source>
        <dbReference type="EMBL" id="MCD5316184.1"/>
    </source>
</evidence>
<feature type="transmembrane region" description="Helical" evidence="6">
    <location>
        <begin position="309"/>
        <end position="328"/>
    </location>
</feature>
<keyword evidence="2" id="KW-1003">Cell membrane</keyword>
<evidence type="ECO:0000256" key="3">
    <source>
        <dbReference type="ARBA" id="ARBA00022692"/>
    </source>
</evidence>
<dbReference type="PANTHER" id="PTHR34820:SF4">
    <property type="entry name" value="INNER MEMBRANE PROTEIN YEBZ"/>
    <property type="match status" value="1"/>
</dbReference>
<keyword evidence="4 6" id="KW-1133">Transmembrane helix</keyword>
<feature type="transmembrane region" description="Helical" evidence="6">
    <location>
        <begin position="136"/>
        <end position="156"/>
    </location>
</feature>
<feature type="transmembrane region" description="Helical" evidence="6">
    <location>
        <begin position="603"/>
        <end position="624"/>
    </location>
</feature>
<feature type="transmembrane region" description="Helical" evidence="6">
    <location>
        <begin position="518"/>
        <end position="539"/>
    </location>
</feature>